<evidence type="ECO:0000259" key="7">
    <source>
        <dbReference type="PROSITE" id="PS50923"/>
    </source>
</evidence>
<feature type="signal peptide" evidence="6">
    <location>
        <begin position="1"/>
        <end position="18"/>
    </location>
</feature>
<feature type="chain" id="PRO_5046094095" evidence="6">
    <location>
        <begin position="19"/>
        <end position="184"/>
    </location>
</feature>
<feature type="disulfide bond" evidence="5">
    <location>
        <begin position="20"/>
        <end position="63"/>
    </location>
</feature>
<dbReference type="Gene3D" id="2.10.70.10">
    <property type="entry name" value="Complement Module, domain 1"/>
    <property type="match status" value="2"/>
</dbReference>
<feature type="non-terminal residue" evidence="8">
    <location>
        <position position="184"/>
    </location>
</feature>
<keyword evidence="6" id="KW-0732">Signal</keyword>
<evidence type="ECO:0000313" key="8">
    <source>
        <dbReference type="EMBL" id="WAR20205.1"/>
    </source>
</evidence>
<dbReference type="PROSITE" id="PS50923">
    <property type="entry name" value="SUSHI"/>
    <property type="match status" value="2"/>
</dbReference>
<keyword evidence="1 5" id="KW-0768">Sushi</keyword>
<dbReference type="PANTHER" id="PTHR19325:SF575">
    <property type="entry name" value="LOCOMOTION-RELATED PROTEIN HIKARU GENKI"/>
    <property type="match status" value="1"/>
</dbReference>
<evidence type="ECO:0000256" key="1">
    <source>
        <dbReference type="ARBA" id="ARBA00022659"/>
    </source>
</evidence>
<dbReference type="Pfam" id="PF00084">
    <property type="entry name" value="Sushi"/>
    <property type="match status" value="2"/>
</dbReference>
<evidence type="ECO:0000313" key="9">
    <source>
        <dbReference type="Proteomes" id="UP001164746"/>
    </source>
</evidence>
<dbReference type="Proteomes" id="UP001164746">
    <property type="component" value="Chromosome 11"/>
</dbReference>
<feature type="domain" description="Sushi" evidence="7">
    <location>
        <begin position="18"/>
        <end position="76"/>
    </location>
</feature>
<keyword evidence="9" id="KW-1185">Reference proteome</keyword>
<evidence type="ECO:0000256" key="2">
    <source>
        <dbReference type="ARBA" id="ARBA00022737"/>
    </source>
</evidence>
<dbReference type="PANTHER" id="PTHR19325">
    <property type="entry name" value="COMPLEMENT COMPONENT-RELATED SUSHI DOMAIN-CONTAINING"/>
    <property type="match status" value="1"/>
</dbReference>
<evidence type="ECO:0000256" key="5">
    <source>
        <dbReference type="PROSITE-ProRule" id="PRU00302"/>
    </source>
</evidence>
<dbReference type="InterPro" id="IPR050350">
    <property type="entry name" value="Compl-Cell_Adhes-Reg"/>
</dbReference>
<dbReference type="EMBL" id="CP111022">
    <property type="protein sequence ID" value="WAR20205.1"/>
    <property type="molecule type" value="Genomic_DNA"/>
</dbReference>
<evidence type="ECO:0000256" key="4">
    <source>
        <dbReference type="ARBA" id="ARBA00023180"/>
    </source>
</evidence>
<keyword evidence="3 5" id="KW-1015">Disulfide bond</keyword>
<keyword evidence="4" id="KW-0325">Glycoprotein</keyword>
<protein>
    <submittedName>
        <fullName evidence="8">CR2-like protein</fullName>
    </submittedName>
</protein>
<evidence type="ECO:0000256" key="3">
    <source>
        <dbReference type="ARBA" id="ARBA00023157"/>
    </source>
</evidence>
<evidence type="ECO:0000256" key="6">
    <source>
        <dbReference type="SAM" id="SignalP"/>
    </source>
</evidence>
<organism evidence="8 9">
    <name type="scientific">Mya arenaria</name>
    <name type="common">Soft-shell clam</name>
    <dbReference type="NCBI Taxonomy" id="6604"/>
    <lineage>
        <taxon>Eukaryota</taxon>
        <taxon>Metazoa</taxon>
        <taxon>Spiralia</taxon>
        <taxon>Lophotrochozoa</taxon>
        <taxon>Mollusca</taxon>
        <taxon>Bivalvia</taxon>
        <taxon>Autobranchia</taxon>
        <taxon>Heteroconchia</taxon>
        <taxon>Euheterodonta</taxon>
        <taxon>Imparidentia</taxon>
        <taxon>Neoheterodontei</taxon>
        <taxon>Myida</taxon>
        <taxon>Myoidea</taxon>
        <taxon>Myidae</taxon>
        <taxon>Mya</taxon>
    </lineage>
</organism>
<dbReference type="SMART" id="SM00032">
    <property type="entry name" value="CCP"/>
    <property type="match status" value="2"/>
</dbReference>
<comment type="caution">
    <text evidence="5">Lacks conserved residue(s) required for the propagation of feature annotation.</text>
</comment>
<dbReference type="InterPro" id="IPR000436">
    <property type="entry name" value="Sushi_SCR_CCP_dom"/>
</dbReference>
<gene>
    <name evidence="8" type="ORF">MAR_002043</name>
</gene>
<dbReference type="SUPFAM" id="SSF57535">
    <property type="entry name" value="Complement control module/SCR domain"/>
    <property type="match status" value="2"/>
</dbReference>
<sequence length="184" mass="20104">MDYITVTVLLIGITYVLCDCGSLPVVENSSNNATVQDTYQFNYAVRFKCNVGHEPEGSVVIVCGGGGWQGELLCREVYCLALNPPDNGMILGSPSYTVGSFITFECNEGYIIHGTSHVTCQADGTWSIRPVCKGISCPPFNGTNSNCVDKFLLYSTLYYMTCSDAPHTRVVRPSEDKLTEDEPN</sequence>
<keyword evidence="2" id="KW-0677">Repeat</keyword>
<dbReference type="InterPro" id="IPR035976">
    <property type="entry name" value="Sushi/SCR/CCP_sf"/>
</dbReference>
<feature type="domain" description="Sushi" evidence="7">
    <location>
        <begin position="77"/>
        <end position="134"/>
    </location>
</feature>
<reference evidence="8" key="1">
    <citation type="submission" date="2022-11" db="EMBL/GenBank/DDBJ databases">
        <title>Centuries of genome instability and evolution in soft-shell clam transmissible cancer (bioRxiv).</title>
        <authorList>
            <person name="Hart S.F.M."/>
            <person name="Yonemitsu M.A."/>
            <person name="Giersch R.M."/>
            <person name="Beal B.F."/>
            <person name="Arriagada G."/>
            <person name="Davis B.W."/>
            <person name="Ostrander E.A."/>
            <person name="Goff S.P."/>
            <person name="Metzger M.J."/>
        </authorList>
    </citation>
    <scope>NUCLEOTIDE SEQUENCE</scope>
    <source>
        <strain evidence="8">MELC-2E11</strain>
        <tissue evidence="8">Siphon/mantle</tissue>
    </source>
</reference>
<accession>A0ABY7FDP9</accession>
<name>A0ABY7FDP9_MYAAR</name>
<dbReference type="CDD" id="cd00033">
    <property type="entry name" value="CCP"/>
    <property type="match status" value="2"/>
</dbReference>
<proteinExistence type="predicted"/>